<evidence type="ECO:0000259" key="8">
    <source>
        <dbReference type="PROSITE" id="PS51177"/>
    </source>
</evidence>
<comment type="pathway">
    <text evidence="2">Cofactor biosynthesis; riboflavin biosynthesis; riboflavin from 2-hydroxy-3-oxobutyl phosphate and 5-amino-6-(D-ribitylamino)uracil: step 2/2.</text>
</comment>
<protein>
    <recommendedName>
        <fullName evidence="4">Riboflavin synthase</fullName>
        <ecNumber evidence="3">2.5.1.9</ecNumber>
    </recommendedName>
</protein>
<evidence type="ECO:0000256" key="7">
    <source>
        <dbReference type="ARBA" id="ARBA00022737"/>
    </source>
</evidence>
<dbReference type="NCBIfam" id="TIGR00187">
    <property type="entry name" value="ribE"/>
    <property type="match status" value="1"/>
</dbReference>
<evidence type="ECO:0000256" key="2">
    <source>
        <dbReference type="ARBA" id="ARBA00004887"/>
    </source>
</evidence>
<evidence type="ECO:0000256" key="6">
    <source>
        <dbReference type="ARBA" id="ARBA00022679"/>
    </source>
</evidence>
<reference evidence="9" key="1">
    <citation type="submission" date="2018-05" db="EMBL/GenBank/DDBJ databases">
        <authorList>
            <person name="Lanie J.A."/>
            <person name="Ng W.-L."/>
            <person name="Kazmierczak K.M."/>
            <person name="Andrzejewski T.M."/>
            <person name="Davidsen T.M."/>
            <person name="Wayne K.J."/>
            <person name="Tettelin H."/>
            <person name="Glass J.I."/>
            <person name="Rusch D."/>
            <person name="Podicherti R."/>
            <person name="Tsui H.-C.T."/>
            <person name="Winkler M.E."/>
        </authorList>
    </citation>
    <scope>NUCLEOTIDE SEQUENCE</scope>
</reference>
<dbReference type="NCBIfam" id="NF009566">
    <property type="entry name" value="PRK13020.1"/>
    <property type="match status" value="1"/>
</dbReference>
<feature type="domain" description="Lumazine-binding" evidence="8">
    <location>
        <begin position="97"/>
        <end position="194"/>
    </location>
</feature>
<dbReference type="PANTHER" id="PTHR21098">
    <property type="entry name" value="RIBOFLAVIN SYNTHASE ALPHA CHAIN"/>
    <property type="match status" value="1"/>
</dbReference>
<gene>
    <name evidence="9" type="ORF">METZ01_LOCUS39968</name>
</gene>
<dbReference type="InterPro" id="IPR017938">
    <property type="entry name" value="Riboflavin_synthase-like_b-brl"/>
</dbReference>
<dbReference type="PIRSF" id="PIRSF000498">
    <property type="entry name" value="Riboflavin_syn_A"/>
    <property type="match status" value="1"/>
</dbReference>
<accession>A0A381R7D7</accession>
<dbReference type="InterPro" id="IPR023366">
    <property type="entry name" value="ATP_synth_asu-like_sf"/>
</dbReference>
<dbReference type="NCBIfam" id="NF006767">
    <property type="entry name" value="PRK09289.1"/>
    <property type="match status" value="1"/>
</dbReference>
<dbReference type="EC" id="2.5.1.9" evidence="3"/>
<dbReference type="CDD" id="cd00402">
    <property type="entry name" value="Riboflavin_synthase_like"/>
    <property type="match status" value="1"/>
</dbReference>
<dbReference type="GO" id="GO:0009231">
    <property type="term" value="P:riboflavin biosynthetic process"/>
    <property type="evidence" value="ECO:0007669"/>
    <property type="project" value="UniProtKB-KW"/>
</dbReference>
<evidence type="ECO:0000256" key="1">
    <source>
        <dbReference type="ARBA" id="ARBA00002803"/>
    </source>
</evidence>
<dbReference type="FunFam" id="2.40.30.20:FF:000004">
    <property type="entry name" value="Riboflavin synthase, alpha subunit"/>
    <property type="match status" value="1"/>
</dbReference>
<dbReference type="Pfam" id="PF00677">
    <property type="entry name" value="Lum_binding"/>
    <property type="match status" value="2"/>
</dbReference>
<dbReference type="Gene3D" id="2.40.30.20">
    <property type="match status" value="2"/>
</dbReference>
<keyword evidence="6" id="KW-0808">Transferase</keyword>
<evidence type="ECO:0000256" key="3">
    <source>
        <dbReference type="ARBA" id="ARBA00012827"/>
    </source>
</evidence>
<sequence length="206" mass="21403">MFTGIVEELGTIRSVDEVGGGRRLVVDAATVLDDVTLGASIAVNGCCLTVVEWGDAWFGVDAVPETLERTTLGAMAPGEAVNLERPLAANGRFGGHVVQGHVDTVTEVVAVEALSDGSRRLTFRLPDELAGQVIEKGSITLDGTSLTVAAVTRDTFDVALIPHTLDVTTFGDRRTGDLVNVEADVLARYVAGLLAAGRIATTDGSG</sequence>
<evidence type="ECO:0000313" key="9">
    <source>
        <dbReference type="EMBL" id="SUZ87114.1"/>
    </source>
</evidence>
<dbReference type="PANTHER" id="PTHR21098:SF0">
    <property type="entry name" value="RIBOFLAVIN SYNTHASE"/>
    <property type="match status" value="1"/>
</dbReference>
<dbReference type="AlphaFoldDB" id="A0A381R7D7"/>
<dbReference type="FunFam" id="2.40.30.20:FF:000003">
    <property type="entry name" value="Riboflavin synthase, alpha subunit"/>
    <property type="match status" value="1"/>
</dbReference>
<comment type="function">
    <text evidence="1">Catalyzes the dismutation of two molecules of 6,7-dimethyl-8-ribityllumazine, resulting in the formation of riboflavin and 5-amino-6-(D-ribitylamino)uracil.</text>
</comment>
<name>A0A381R7D7_9ZZZZ</name>
<evidence type="ECO:0000256" key="4">
    <source>
        <dbReference type="ARBA" id="ARBA00013950"/>
    </source>
</evidence>
<evidence type="ECO:0000256" key="5">
    <source>
        <dbReference type="ARBA" id="ARBA00022619"/>
    </source>
</evidence>
<keyword evidence="7" id="KW-0677">Repeat</keyword>
<dbReference type="SUPFAM" id="SSF63380">
    <property type="entry name" value="Riboflavin synthase domain-like"/>
    <property type="match status" value="2"/>
</dbReference>
<proteinExistence type="predicted"/>
<dbReference type="EMBL" id="UINC01001709">
    <property type="protein sequence ID" value="SUZ87114.1"/>
    <property type="molecule type" value="Genomic_DNA"/>
</dbReference>
<keyword evidence="5" id="KW-0686">Riboflavin biosynthesis</keyword>
<dbReference type="InterPro" id="IPR001783">
    <property type="entry name" value="Lumazine-bd"/>
</dbReference>
<dbReference type="InterPro" id="IPR026017">
    <property type="entry name" value="Lumazine-bd_dom"/>
</dbReference>
<organism evidence="9">
    <name type="scientific">marine metagenome</name>
    <dbReference type="NCBI Taxonomy" id="408172"/>
    <lineage>
        <taxon>unclassified sequences</taxon>
        <taxon>metagenomes</taxon>
        <taxon>ecological metagenomes</taxon>
    </lineage>
</organism>
<dbReference type="GO" id="GO:0004746">
    <property type="term" value="F:riboflavin synthase activity"/>
    <property type="evidence" value="ECO:0007669"/>
    <property type="project" value="UniProtKB-EC"/>
</dbReference>
<feature type="domain" description="Lumazine-binding" evidence="8">
    <location>
        <begin position="1"/>
        <end position="96"/>
    </location>
</feature>
<dbReference type="PROSITE" id="PS51177">
    <property type="entry name" value="LUMAZINE_BIND"/>
    <property type="match status" value="2"/>
</dbReference>